<name>A0A4C1WHJ9_EUMVA</name>
<evidence type="ECO:0000313" key="3">
    <source>
        <dbReference type="Proteomes" id="UP000299102"/>
    </source>
</evidence>
<gene>
    <name evidence="2" type="primary">ORF1</name>
    <name evidence="2" type="ORF">EVAR_102309_1</name>
</gene>
<dbReference type="Proteomes" id="UP000299102">
    <property type="component" value="Unassembled WGS sequence"/>
</dbReference>
<feature type="compositionally biased region" description="Polar residues" evidence="1">
    <location>
        <begin position="38"/>
        <end position="60"/>
    </location>
</feature>
<feature type="region of interest" description="Disordered" evidence="1">
    <location>
        <begin position="1"/>
        <end position="63"/>
    </location>
</feature>
<keyword evidence="3" id="KW-1185">Reference proteome</keyword>
<evidence type="ECO:0000313" key="2">
    <source>
        <dbReference type="EMBL" id="GBP50340.1"/>
    </source>
</evidence>
<dbReference type="AlphaFoldDB" id="A0A4C1WHJ9"/>
<proteinExistence type="predicted"/>
<sequence>MGFSGVESGTKSRSGSWLTPPLTVPSPYEKGGGLAEGDQTSCKRSTPSLGRRLTNPTRSDSGLFEARQRSLSLSDCSSSVLQLEHERNLITLQPSPLQNEATNPADTYVGQNNTIEKQMGARTNQEWQRDRVPKIPVHNRFEILNDDGPIIENKNKEYTPKPEPIFVTGVVDVTPLRNLLNKVAGATTFTMTTLRSGHIIKLMPTDIETYKAIRDNLIDNSINHYTYKLKSERAYRVVIRGLHATEDTTMIKAELNSKGHEGKHPASYKGCIKYMQYKEKIFKTEPKSRQTKQQLHKATQQQQSINENAKPTPRPSTTYSDILKNRQNNFKKQPINATIAEPGPQDNITSLLYAMFNKFQAIMKDIIDNMMDQMIKLITRLAPQRD</sequence>
<dbReference type="OrthoDB" id="7480986at2759"/>
<dbReference type="EMBL" id="BGZK01000563">
    <property type="protein sequence ID" value="GBP50340.1"/>
    <property type="molecule type" value="Genomic_DNA"/>
</dbReference>
<comment type="caution">
    <text evidence="2">The sequence shown here is derived from an EMBL/GenBank/DDBJ whole genome shotgun (WGS) entry which is preliminary data.</text>
</comment>
<evidence type="ECO:0000256" key="1">
    <source>
        <dbReference type="SAM" id="MobiDB-lite"/>
    </source>
</evidence>
<feature type="compositionally biased region" description="Polar residues" evidence="1">
    <location>
        <begin position="7"/>
        <end position="17"/>
    </location>
</feature>
<protein>
    <submittedName>
        <fullName evidence="2">Nucleic-acid-binding protein from transposon X-element</fullName>
    </submittedName>
</protein>
<feature type="compositionally biased region" description="Low complexity" evidence="1">
    <location>
        <begin position="291"/>
        <end position="303"/>
    </location>
</feature>
<reference evidence="2 3" key="1">
    <citation type="journal article" date="2019" name="Commun. Biol.">
        <title>The bagworm genome reveals a unique fibroin gene that provides high tensile strength.</title>
        <authorList>
            <person name="Kono N."/>
            <person name="Nakamura H."/>
            <person name="Ohtoshi R."/>
            <person name="Tomita M."/>
            <person name="Numata K."/>
            <person name="Arakawa K."/>
        </authorList>
    </citation>
    <scope>NUCLEOTIDE SEQUENCE [LARGE SCALE GENOMIC DNA]</scope>
</reference>
<feature type="compositionally biased region" description="Polar residues" evidence="1">
    <location>
        <begin position="304"/>
        <end position="316"/>
    </location>
</feature>
<organism evidence="2 3">
    <name type="scientific">Eumeta variegata</name>
    <name type="common">Bagworm moth</name>
    <name type="synonym">Eumeta japonica</name>
    <dbReference type="NCBI Taxonomy" id="151549"/>
    <lineage>
        <taxon>Eukaryota</taxon>
        <taxon>Metazoa</taxon>
        <taxon>Ecdysozoa</taxon>
        <taxon>Arthropoda</taxon>
        <taxon>Hexapoda</taxon>
        <taxon>Insecta</taxon>
        <taxon>Pterygota</taxon>
        <taxon>Neoptera</taxon>
        <taxon>Endopterygota</taxon>
        <taxon>Lepidoptera</taxon>
        <taxon>Glossata</taxon>
        <taxon>Ditrysia</taxon>
        <taxon>Tineoidea</taxon>
        <taxon>Psychidae</taxon>
        <taxon>Oiketicinae</taxon>
        <taxon>Eumeta</taxon>
    </lineage>
</organism>
<accession>A0A4C1WHJ9</accession>
<feature type="region of interest" description="Disordered" evidence="1">
    <location>
        <begin position="285"/>
        <end position="316"/>
    </location>
</feature>